<evidence type="ECO:0000313" key="6">
    <source>
        <dbReference type="EMBL" id="TWU25271.1"/>
    </source>
</evidence>
<dbReference type="GO" id="GO:0004674">
    <property type="term" value="F:protein serine/threonine kinase activity"/>
    <property type="evidence" value="ECO:0007669"/>
    <property type="project" value="UniProtKB-EC"/>
</dbReference>
<name>A0A5C6CPE9_9BACT</name>
<evidence type="ECO:0000259" key="5">
    <source>
        <dbReference type="PROSITE" id="PS50011"/>
    </source>
</evidence>
<evidence type="ECO:0000256" key="3">
    <source>
        <dbReference type="ARBA" id="ARBA00022777"/>
    </source>
</evidence>
<dbReference type="Gene3D" id="3.30.200.20">
    <property type="entry name" value="Phosphorylase Kinase, domain 1"/>
    <property type="match status" value="1"/>
</dbReference>
<reference evidence="6 7" key="1">
    <citation type="submission" date="2019-02" db="EMBL/GenBank/DDBJ databases">
        <title>Deep-cultivation of Planctomycetes and their phenomic and genomic characterization uncovers novel biology.</title>
        <authorList>
            <person name="Wiegand S."/>
            <person name="Jogler M."/>
            <person name="Boedeker C."/>
            <person name="Pinto D."/>
            <person name="Vollmers J."/>
            <person name="Rivas-Marin E."/>
            <person name="Kohn T."/>
            <person name="Peeters S.H."/>
            <person name="Heuer A."/>
            <person name="Rast P."/>
            <person name="Oberbeckmann S."/>
            <person name="Bunk B."/>
            <person name="Jeske O."/>
            <person name="Meyerdierks A."/>
            <person name="Storesund J.E."/>
            <person name="Kallscheuer N."/>
            <person name="Luecker S."/>
            <person name="Lage O.M."/>
            <person name="Pohl T."/>
            <person name="Merkel B.J."/>
            <person name="Hornburger P."/>
            <person name="Mueller R.-W."/>
            <person name="Bruemmer F."/>
            <person name="Labrenz M."/>
            <person name="Spormann A.M."/>
            <person name="Op Den Camp H."/>
            <person name="Overmann J."/>
            <person name="Amann R."/>
            <person name="Jetten M.S.M."/>
            <person name="Mascher T."/>
            <person name="Medema M.H."/>
            <person name="Devos D.P."/>
            <person name="Kaster A.-K."/>
            <person name="Ovreas L."/>
            <person name="Rohde M."/>
            <person name="Galperin M.Y."/>
            <person name="Jogler C."/>
        </authorList>
    </citation>
    <scope>NUCLEOTIDE SEQUENCE [LARGE SCALE GENOMIC DNA]</scope>
    <source>
        <strain evidence="6 7">Pla52o</strain>
    </source>
</reference>
<dbReference type="Pfam" id="PF00069">
    <property type="entry name" value="Pkinase"/>
    <property type="match status" value="1"/>
</dbReference>
<keyword evidence="1 6" id="KW-0808">Transferase</keyword>
<evidence type="ECO:0000256" key="4">
    <source>
        <dbReference type="ARBA" id="ARBA00022840"/>
    </source>
</evidence>
<protein>
    <submittedName>
        <fullName evidence="6">Serine/threonine-protein kinase PrkC</fullName>
        <ecNumber evidence="6">2.7.11.1</ecNumber>
    </submittedName>
</protein>
<keyword evidence="7" id="KW-1185">Reference proteome</keyword>
<dbReference type="EMBL" id="SJPT01000002">
    <property type="protein sequence ID" value="TWU25271.1"/>
    <property type="molecule type" value="Genomic_DNA"/>
</dbReference>
<dbReference type="GO" id="GO:0005524">
    <property type="term" value="F:ATP binding"/>
    <property type="evidence" value="ECO:0007669"/>
    <property type="project" value="UniProtKB-KW"/>
</dbReference>
<dbReference type="Proteomes" id="UP000316304">
    <property type="component" value="Unassembled WGS sequence"/>
</dbReference>
<gene>
    <name evidence="6" type="primary">prkC_9</name>
    <name evidence="6" type="ORF">Pla52o_15690</name>
</gene>
<dbReference type="PROSITE" id="PS00108">
    <property type="entry name" value="PROTEIN_KINASE_ST"/>
    <property type="match status" value="1"/>
</dbReference>
<organism evidence="6 7">
    <name type="scientific">Novipirellula galeiformis</name>
    <dbReference type="NCBI Taxonomy" id="2528004"/>
    <lineage>
        <taxon>Bacteria</taxon>
        <taxon>Pseudomonadati</taxon>
        <taxon>Planctomycetota</taxon>
        <taxon>Planctomycetia</taxon>
        <taxon>Pirellulales</taxon>
        <taxon>Pirellulaceae</taxon>
        <taxon>Novipirellula</taxon>
    </lineage>
</organism>
<dbReference type="InterPro" id="IPR011009">
    <property type="entry name" value="Kinase-like_dom_sf"/>
</dbReference>
<dbReference type="SMART" id="SM00220">
    <property type="entry name" value="S_TKc"/>
    <property type="match status" value="1"/>
</dbReference>
<feature type="domain" description="Protein kinase" evidence="5">
    <location>
        <begin position="140"/>
        <end position="397"/>
    </location>
</feature>
<dbReference type="SUPFAM" id="SSF56112">
    <property type="entry name" value="Protein kinase-like (PK-like)"/>
    <property type="match status" value="1"/>
</dbReference>
<dbReference type="CDD" id="cd14014">
    <property type="entry name" value="STKc_PknB_like"/>
    <property type="match status" value="1"/>
</dbReference>
<evidence type="ECO:0000256" key="1">
    <source>
        <dbReference type="ARBA" id="ARBA00022679"/>
    </source>
</evidence>
<sequence length="640" mass="69127">MRLSPEEMESNDKQKVMLERDAAKLLSEPASVSAEWVEACWDEMRSRCEAGVTFSADNYLSLLQSPSEEVAVDLIYGEYVTRVQAGQSVDTEELLSRHRTYADAISRQLAIEDAIADLDKDDNIPDSKIISLPFENIGRYRLIARIGAGTQAAVFRAHDPNLRRDVVIKLQNPDATGAASEFAAAEAVIRANLEHPALAPVIDTGEVEGRHYIVSRYVDAMTFSQWVTIRRPSRETIADVVSQISTAIGHAHKRGVLHLDIKPDNVLIDASDKPYVIDFGLASMSRSNQSIGDDPDAIRGTLPFMSPEQASGESSRLSSATDVFGIGSLLYLAICGHPPYQGASLADLADIQACRWDHQSLADAGSSTRLQAIAKQAMSADPANRFRDAESLADELRKIATPQRKSLSLFPWGSGGAIAASMIALFFILPRPEPLSTTPIAPLSVLVQSDGGDFLPIQEAGSEVRTGDKIRIVGAVPTGQAAVLFNIAPTGELQVLSEHEKDRSDAWISYPSQDTLSLPLEGAPGTEIVGLAIGEDCVVIRAILNDNFSANPIIPLPTIVSSFRKRYDSDWSVRPGSNASIAQAGIPGLDQLAGETRAIGLPVTTDRNIDVVQAHLSELISNLQQSKITIEIIAFPHGNK</sequence>
<keyword evidence="2" id="KW-0547">Nucleotide-binding</keyword>
<evidence type="ECO:0000313" key="7">
    <source>
        <dbReference type="Proteomes" id="UP000316304"/>
    </source>
</evidence>
<dbReference type="EC" id="2.7.11.1" evidence="6"/>
<dbReference type="OrthoDB" id="263922at2"/>
<dbReference type="PANTHER" id="PTHR43289">
    <property type="entry name" value="MITOGEN-ACTIVATED PROTEIN KINASE KINASE KINASE 20-RELATED"/>
    <property type="match status" value="1"/>
</dbReference>
<dbReference type="PROSITE" id="PS50011">
    <property type="entry name" value="PROTEIN_KINASE_DOM"/>
    <property type="match status" value="1"/>
</dbReference>
<keyword evidence="4" id="KW-0067">ATP-binding</keyword>
<evidence type="ECO:0000256" key="2">
    <source>
        <dbReference type="ARBA" id="ARBA00022741"/>
    </source>
</evidence>
<dbReference type="PANTHER" id="PTHR43289:SF6">
    <property type="entry name" value="SERINE_THREONINE-PROTEIN KINASE NEKL-3"/>
    <property type="match status" value="1"/>
</dbReference>
<keyword evidence="3 6" id="KW-0418">Kinase</keyword>
<dbReference type="RefSeq" id="WP_146593921.1">
    <property type="nucleotide sequence ID" value="NZ_SJPT01000002.1"/>
</dbReference>
<dbReference type="AlphaFoldDB" id="A0A5C6CPE9"/>
<dbReference type="InterPro" id="IPR008271">
    <property type="entry name" value="Ser/Thr_kinase_AS"/>
</dbReference>
<dbReference type="Gene3D" id="1.10.510.10">
    <property type="entry name" value="Transferase(Phosphotransferase) domain 1"/>
    <property type="match status" value="1"/>
</dbReference>
<comment type="caution">
    <text evidence="6">The sequence shown here is derived from an EMBL/GenBank/DDBJ whole genome shotgun (WGS) entry which is preliminary data.</text>
</comment>
<dbReference type="InterPro" id="IPR000719">
    <property type="entry name" value="Prot_kinase_dom"/>
</dbReference>
<accession>A0A5C6CPE9</accession>
<proteinExistence type="predicted"/>